<sequence>MANPVPGSSVKCSVCWEEVSDTSGRTVVKLRCSHMFHLDCIGSAFNASGSMQCPNCRKVEIGLWRRFENNSPEESIDEDDNDEDVDDFTELQLDDDFCPLDELSNYLLWLSYQNRIQRQEIFAGDLNFNHFMTGPLLPSEAAALHVLPHHYQRNCSCMFDMPCALHMAVSQISAQEVPSSNMRTVPVNIPQISIAHQAILNPWQGAQSSFRSSIESHSLGYYSSVYRNFEWVQPRRNSPAPAVHNMSAGGTAANGMQGWSLEMNAVPLPEQTSTYSYICPSSGSLQSHPLPVNFHRHRVQDGNIVTPPECLRSDINPFW</sequence>
<dbReference type="PANTHER" id="PTHR46798:SF20">
    <property type="entry name" value="RING-TYPE DOMAIN-CONTAINING PROTEIN"/>
    <property type="match status" value="1"/>
</dbReference>
<evidence type="ECO:0000313" key="3">
    <source>
        <dbReference type="EMBL" id="OAY56019.1"/>
    </source>
</evidence>
<feature type="domain" description="RING-type" evidence="2">
    <location>
        <begin position="12"/>
        <end position="57"/>
    </location>
</feature>
<accession>A0A2C9W992</accession>
<dbReference type="GO" id="GO:0004842">
    <property type="term" value="F:ubiquitin-protein transferase activity"/>
    <property type="evidence" value="ECO:0000318"/>
    <property type="project" value="GO_Central"/>
</dbReference>
<keyword evidence="1" id="KW-0479">Metal-binding</keyword>
<dbReference type="GO" id="GO:0008270">
    <property type="term" value="F:zinc ion binding"/>
    <property type="evidence" value="ECO:0007669"/>
    <property type="project" value="UniProtKB-KW"/>
</dbReference>
<dbReference type="Gramene" id="Manes.03G196300.15.v8.1">
    <property type="protein sequence ID" value="Manes.03G196300.15.v8.1.CDS"/>
    <property type="gene ID" value="Manes.03G196300.v8.1"/>
</dbReference>
<keyword evidence="4" id="KW-1185">Reference proteome</keyword>
<proteinExistence type="predicted"/>
<dbReference type="Gramene" id="Manes.03G196300.1.v8.1">
    <property type="protein sequence ID" value="Manes.03G196300.1.v8.1.CDS"/>
    <property type="gene ID" value="Manes.03G196300.v8.1"/>
</dbReference>
<organism evidence="3 4">
    <name type="scientific">Manihot esculenta</name>
    <name type="common">Cassava</name>
    <name type="synonym">Jatropha manihot</name>
    <dbReference type="NCBI Taxonomy" id="3983"/>
    <lineage>
        <taxon>Eukaryota</taxon>
        <taxon>Viridiplantae</taxon>
        <taxon>Streptophyta</taxon>
        <taxon>Embryophyta</taxon>
        <taxon>Tracheophyta</taxon>
        <taxon>Spermatophyta</taxon>
        <taxon>Magnoliopsida</taxon>
        <taxon>eudicotyledons</taxon>
        <taxon>Gunneridae</taxon>
        <taxon>Pentapetalae</taxon>
        <taxon>rosids</taxon>
        <taxon>fabids</taxon>
        <taxon>Malpighiales</taxon>
        <taxon>Euphorbiaceae</taxon>
        <taxon>Crotonoideae</taxon>
        <taxon>Manihoteae</taxon>
        <taxon>Manihot</taxon>
    </lineage>
</organism>
<keyword evidence="1" id="KW-0862">Zinc</keyword>
<dbReference type="PROSITE" id="PS50089">
    <property type="entry name" value="ZF_RING_2"/>
    <property type="match status" value="1"/>
</dbReference>
<dbReference type="Proteomes" id="UP000091857">
    <property type="component" value="Chromosome 3"/>
</dbReference>
<evidence type="ECO:0000259" key="2">
    <source>
        <dbReference type="PROSITE" id="PS50089"/>
    </source>
</evidence>
<dbReference type="Gene3D" id="3.30.40.10">
    <property type="entry name" value="Zinc/RING finger domain, C3HC4 (zinc finger)"/>
    <property type="match status" value="1"/>
</dbReference>
<dbReference type="PANTHER" id="PTHR46798">
    <property type="entry name" value="OS09G0511500 PROTEIN"/>
    <property type="match status" value="1"/>
</dbReference>
<dbReference type="EMBL" id="CM004389">
    <property type="protein sequence ID" value="OAY56019.1"/>
    <property type="molecule type" value="Genomic_DNA"/>
</dbReference>
<evidence type="ECO:0000313" key="4">
    <source>
        <dbReference type="Proteomes" id="UP000091857"/>
    </source>
</evidence>
<dbReference type="SUPFAM" id="SSF57850">
    <property type="entry name" value="RING/U-box"/>
    <property type="match status" value="1"/>
</dbReference>
<dbReference type="InterPro" id="IPR013083">
    <property type="entry name" value="Znf_RING/FYVE/PHD"/>
</dbReference>
<dbReference type="AlphaFoldDB" id="A0A2C9W992"/>
<name>A0A2C9W992_MANES</name>
<reference evidence="4" key="1">
    <citation type="journal article" date="2016" name="Nat. Biotechnol.">
        <title>Sequencing wild and cultivated cassava and related species reveals extensive interspecific hybridization and genetic diversity.</title>
        <authorList>
            <person name="Bredeson J.V."/>
            <person name="Lyons J.B."/>
            <person name="Prochnik S.E."/>
            <person name="Wu G.A."/>
            <person name="Ha C.M."/>
            <person name="Edsinger-Gonzales E."/>
            <person name="Grimwood J."/>
            <person name="Schmutz J."/>
            <person name="Rabbi I.Y."/>
            <person name="Egesi C."/>
            <person name="Nauluvula P."/>
            <person name="Lebot V."/>
            <person name="Ndunguru J."/>
            <person name="Mkamilo G."/>
            <person name="Bart R.S."/>
            <person name="Setter T.L."/>
            <person name="Gleadow R.M."/>
            <person name="Kulakow P."/>
            <person name="Ferguson M.E."/>
            <person name="Rounsley S."/>
            <person name="Rokhsar D.S."/>
        </authorList>
    </citation>
    <scope>NUCLEOTIDE SEQUENCE [LARGE SCALE GENOMIC DNA]</scope>
    <source>
        <strain evidence="4">cv. AM560-2</strain>
    </source>
</reference>
<comment type="caution">
    <text evidence="3">The sequence shown here is derived from an EMBL/GenBank/DDBJ whole genome shotgun (WGS) entry which is preliminary data.</text>
</comment>
<keyword evidence="1" id="KW-0863">Zinc-finger</keyword>
<dbReference type="GO" id="GO:0005634">
    <property type="term" value="C:nucleus"/>
    <property type="evidence" value="ECO:0000318"/>
    <property type="project" value="GO_Central"/>
</dbReference>
<gene>
    <name evidence="3" type="ORF">MANES_03G196300v8</name>
</gene>
<dbReference type="InterPro" id="IPR001841">
    <property type="entry name" value="Znf_RING"/>
</dbReference>
<dbReference type="SMART" id="SM00184">
    <property type="entry name" value="RING"/>
    <property type="match status" value="1"/>
</dbReference>
<protein>
    <recommendedName>
        <fullName evidence="2">RING-type domain-containing protein</fullName>
    </recommendedName>
</protein>
<dbReference type="InterPro" id="IPR044274">
    <property type="entry name" value="RFI2"/>
</dbReference>
<dbReference type="Pfam" id="PF13639">
    <property type="entry name" value="zf-RING_2"/>
    <property type="match status" value="1"/>
</dbReference>
<evidence type="ECO:0000256" key="1">
    <source>
        <dbReference type="PROSITE-ProRule" id="PRU00175"/>
    </source>
</evidence>